<evidence type="ECO:0008006" key="7">
    <source>
        <dbReference type="Google" id="ProtNLM"/>
    </source>
</evidence>
<dbReference type="InterPro" id="IPR036638">
    <property type="entry name" value="HLH_DNA-bd_sf"/>
</dbReference>
<evidence type="ECO:0000256" key="1">
    <source>
        <dbReference type="ARBA" id="ARBA00005510"/>
    </source>
</evidence>
<organism evidence="5 6">
    <name type="scientific">Eragrostis curvula</name>
    <name type="common">weeping love grass</name>
    <dbReference type="NCBI Taxonomy" id="38414"/>
    <lineage>
        <taxon>Eukaryota</taxon>
        <taxon>Viridiplantae</taxon>
        <taxon>Streptophyta</taxon>
        <taxon>Embryophyta</taxon>
        <taxon>Tracheophyta</taxon>
        <taxon>Spermatophyta</taxon>
        <taxon>Magnoliopsida</taxon>
        <taxon>Liliopsida</taxon>
        <taxon>Poales</taxon>
        <taxon>Poaceae</taxon>
        <taxon>PACMAD clade</taxon>
        <taxon>Chloridoideae</taxon>
        <taxon>Eragrostideae</taxon>
        <taxon>Eragrostidinae</taxon>
        <taxon>Eragrostis</taxon>
    </lineage>
</organism>
<evidence type="ECO:0000313" key="6">
    <source>
        <dbReference type="Proteomes" id="UP000324897"/>
    </source>
</evidence>
<dbReference type="InterPro" id="IPR052610">
    <property type="entry name" value="bHLH_transcription_regulator"/>
</dbReference>
<accession>A0A5J9WIE4</accession>
<protein>
    <recommendedName>
        <fullName evidence="7">BHLH domain-containing protein</fullName>
    </recommendedName>
</protein>
<keyword evidence="2" id="KW-0805">Transcription regulation</keyword>
<dbReference type="EMBL" id="RWGY01000004">
    <property type="protein sequence ID" value="TVU47831.1"/>
    <property type="molecule type" value="Genomic_DNA"/>
</dbReference>
<feature type="compositionally biased region" description="Pro residues" evidence="4">
    <location>
        <begin position="50"/>
        <end position="60"/>
    </location>
</feature>
<dbReference type="Gramene" id="TVU47831">
    <property type="protein sequence ID" value="TVU47831"/>
    <property type="gene ID" value="EJB05_07442"/>
</dbReference>
<gene>
    <name evidence="5" type="ORF">EJB05_07442</name>
</gene>
<dbReference type="GO" id="GO:0046983">
    <property type="term" value="F:protein dimerization activity"/>
    <property type="evidence" value="ECO:0007669"/>
    <property type="project" value="InterPro"/>
</dbReference>
<dbReference type="PANTHER" id="PTHR45959:SF59">
    <property type="entry name" value="BHLH DOMAIN-CONTAINING PROTEIN"/>
    <property type="match status" value="1"/>
</dbReference>
<sequence length="432" mass="48265">MDQPNQWHPQQEEPVDELAYVYQQEEQPRMFTHPLPEQQQQRYYTSPPTAMAPPPNPFHPPSRSRSSSFPSFGGPSFGEVAVKTEPGQPSSSSPNILSFGGQPPRTLSFSAGDWPDGIEAVQQLPERRSRAHLNTQEHVVAERRRREKMQQQFVALATIVPDLTKHVPSGGVGLRPVVNMLMVTPPAGLEPGDGDSMPQRACLVSRAVLQSVSLRAERRRARVRRTWRVGGGVGRAVRVAKSSPALRQVQACETNEGLVFVRWFHFRVRRRPHPTDKISILGSTIEYVKQLEEKVNSLEEQSAPRTSEPTVFERKCRISSDNDASWPNGSTSSGAISGYMPTIEASIHGDTVLLKICCRERRGVLVMIFSEVENHGLSIINTSALPYTDSCLSVTITAKARPSCPLFFFEYRTRVFDNRGARKQLDRGSKTE</sequence>
<dbReference type="SUPFAM" id="SSF47459">
    <property type="entry name" value="HLH, helix-loop-helix DNA-binding domain"/>
    <property type="match status" value="1"/>
</dbReference>
<dbReference type="OrthoDB" id="650644at2759"/>
<reference evidence="5 6" key="1">
    <citation type="journal article" date="2019" name="Sci. Rep.">
        <title>A high-quality genome of Eragrostis curvula grass provides insights into Poaceae evolution and supports new strategies to enhance forage quality.</title>
        <authorList>
            <person name="Carballo J."/>
            <person name="Santos B.A.C.M."/>
            <person name="Zappacosta D."/>
            <person name="Garbus I."/>
            <person name="Selva J.P."/>
            <person name="Gallo C.A."/>
            <person name="Diaz A."/>
            <person name="Albertini E."/>
            <person name="Caccamo M."/>
            <person name="Echenique V."/>
        </authorList>
    </citation>
    <scope>NUCLEOTIDE SEQUENCE [LARGE SCALE GENOMIC DNA]</scope>
    <source>
        <strain evidence="6">cv. Victoria</strain>
        <tissue evidence="5">Leaf</tissue>
    </source>
</reference>
<name>A0A5J9WIE4_9POAL</name>
<feature type="compositionally biased region" description="Low complexity" evidence="4">
    <location>
        <begin position="61"/>
        <end position="74"/>
    </location>
</feature>
<dbReference type="PANTHER" id="PTHR45959">
    <property type="entry name" value="BHLH TRANSCRIPTION FACTOR"/>
    <property type="match status" value="1"/>
</dbReference>
<feature type="region of interest" description="Disordered" evidence="4">
    <location>
        <begin position="1"/>
        <end position="107"/>
    </location>
</feature>
<evidence type="ECO:0000313" key="5">
    <source>
        <dbReference type="EMBL" id="TVU47831.1"/>
    </source>
</evidence>
<comment type="similarity">
    <text evidence="1">Belongs to the bHLH protein family.</text>
</comment>
<keyword evidence="3" id="KW-0804">Transcription</keyword>
<dbReference type="AlphaFoldDB" id="A0A5J9WIE4"/>
<dbReference type="Gene3D" id="4.10.280.10">
    <property type="entry name" value="Helix-loop-helix DNA-binding domain"/>
    <property type="match status" value="1"/>
</dbReference>
<evidence type="ECO:0000256" key="2">
    <source>
        <dbReference type="ARBA" id="ARBA00023015"/>
    </source>
</evidence>
<proteinExistence type="inferred from homology"/>
<evidence type="ECO:0000256" key="3">
    <source>
        <dbReference type="ARBA" id="ARBA00023163"/>
    </source>
</evidence>
<comment type="caution">
    <text evidence="5">The sequence shown here is derived from an EMBL/GenBank/DDBJ whole genome shotgun (WGS) entry which is preliminary data.</text>
</comment>
<evidence type="ECO:0000256" key="4">
    <source>
        <dbReference type="SAM" id="MobiDB-lite"/>
    </source>
</evidence>
<feature type="compositionally biased region" description="Polar residues" evidence="4">
    <location>
        <begin position="87"/>
        <end position="96"/>
    </location>
</feature>
<dbReference type="Proteomes" id="UP000324897">
    <property type="component" value="Chromosome 5"/>
</dbReference>
<keyword evidence="6" id="KW-1185">Reference proteome</keyword>